<protein>
    <submittedName>
        <fullName evidence="1">Uncharacterized protein</fullName>
    </submittedName>
</protein>
<proteinExistence type="predicted"/>
<sequence length="132" mass="14474">LFSPNPPLLSPHLFLSPSSAFLSPALFQQLCFLPSLYHRLLSIFYSFTTISLTSTLASHHLHPKHTIPQPSRSIMSTATSTSTALKRVLDLTHSNQTHPTPTIHLARALSFVALPTWPGSRSCRCTPDTGCP</sequence>
<dbReference type="EMBL" id="JAFFHA010000001">
    <property type="protein sequence ID" value="KAK4658892.1"/>
    <property type="molecule type" value="Genomic_DNA"/>
</dbReference>
<feature type="non-terminal residue" evidence="1">
    <location>
        <position position="1"/>
    </location>
</feature>
<gene>
    <name evidence="1" type="ORF">QC762_105580</name>
</gene>
<dbReference type="Proteomes" id="UP001323405">
    <property type="component" value="Unassembled WGS sequence"/>
</dbReference>
<dbReference type="GeneID" id="87904854"/>
<keyword evidence="2" id="KW-1185">Reference proteome</keyword>
<comment type="caution">
    <text evidence="1">The sequence shown here is derived from an EMBL/GenBank/DDBJ whole genome shotgun (WGS) entry which is preliminary data.</text>
</comment>
<evidence type="ECO:0000313" key="1">
    <source>
        <dbReference type="EMBL" id="KAK4658892.1"/>
    </source>
</evidence>
<organism evidence="1 2">
    <name type="scientific">Podospora pseudocomata</name>
    <dbReference type="NCBI Taxonomy" id="2093779"/>
    <lineage>
        <taxon>Eukaryota</taxon>
        <taxon>Fungi</taxon>
        <taxon>Dikarya</taxon>
        <taxon>Ascomycota</taxon>
        <taxon>Pezizomycotina</taxon>
        <taxon>Sordariomycetes</taxon>
        <taxon>Sordariomycetidae</taxon>
        <taxon>Sordariales</taxon>
        <taxon>Podosporaceae</taxon>
        <taxon>Podospora</taxon>
    </lineage>
</organism>
<dbReference type="RefSeq" id="XP_062747864.1">
    <property type="nucleotide sequence ID" value="XM_062884947.1"/>
</dbReference>
<reference evidence="1 2" key="1">
    <citation type="journal article" date="2023" name="bioRxiv">
        <title>High-quality genome assemblies of four members of thePodospora anserinaspecies complex.</title>
        <authorList>
            <person name="Ament-Velasquez S.L."/>
            <person name="Vogan A.A."/>
            <person name="Wallerman O."/>
            <person name="Hartmann F."/>
            <person name="Gautier V."/>
            <person name="Silar P."/>
            <person name="Giraud T."/>
            <person name="Johannesson H."/>
        </authorList>
    </citation>
    <scope>NUCLEOTIDE SEQUENCE [LARGE SCALE GENOMIC DNA]</scope>
    <source>
        <strain evidence="1 2">CBS 415.72m</strain>
    </source>
</reference>
<name>A0ABR0GSZ9_9PEZI</name>
<accession>A0ABR0GSZ9</accession>
<evidence type="ECO:0000313" key="2">
    <source>
        <dbReference type="Proteomes" id="UP001323405"/>
    </source>
</evidence>